<evidence type="ECO:0000313" key="2">
    <source>
        <dbReference type="Proteomes" id="UP000886998"/>
    </source>
</evidence>
<protein>
    <submittedName>
        <fullName evidence="1">HTH CENPB-type domain-containing protein</fullName>
    </submittedName>
</protein>
<evidence type="ECO:0000313" key="1">
    <source>
        <dbReference type="EMBL" id="GFY44773.1"/>
    </source>
</evidence>
<gene>
    <name evidence="1" type="primary">AVEN_134712_1</name>
    <name evidence="1" type="ORF">TNIN_431681</name>
</gene>
<dbReference type="EMBL" id="BMAV01004414">
    <property type="protein sequence ID" value="GFY44773.1"/>
    <property type="molecule type" value="Genomic_DNA"/>
</dbReference>
<dbReference type="AlphaFoldDB" id="A0A8X6X0M1"/>
<dbReference type="Proteomes" id="UP000886998">
    <property type="component" value="Unassembled WGS sequence"/>
</dbReference>
<name>A0A8X6X0M1_9ARAC</name>
<comment type="caution">
    <text evidence="1">The sequence shown here is derived from an EMBL/GenBank/DDBJ whole genome shotgun (WGS) entry which is preliminary data.</text>
</comment>
<proteinExistence type="predicted"/>
<dbReference type="OrthoDB" id="6747561at2759"/>
<keyword evidence="2" id="KW-1185">Reference proteome</keyword>
<reference evidence="1" key="1">
    <citation type="submission" date="2020-08" db="EMBL/GenBank/DDBJ databases">
        <title>Multicomponent nature underlies the extraordinary mechanical properties of spider dragline silk.</title>
        <authorList>
            <person name="Kono N."/>
            <person name="Nakamura H."/>
            <person name="Mori M."/>
            <person name="Yoshida Y."/>
            <person name="Ohtoshi R."/>
            <person name="Malay A.D."/>
            <person name="Moran D.A.P."/>
            <person name="Tomita M."/>
            <person name="Numata K."/>
            <person name="Arakawa K."/>
        </authorList>
    </citation>
    <scope>NUCLEOTIDE SEQUENCE</scope>
</reference>
<sequence>MLKFDKDFVINTDQTGCQYQSTFNRTLADKGSKTIFVKRQDINKLTHTYTAQYALTLSGKLLPKVFVGLQEPIGKFGPRVQKIVEEYLQKYKNIIITSSMSGKLSKEL</sequence>
<organism evidence="1 2">
    <name type="scientific">Trichonephila inaurata madagascariensis</name>
    <dbReference type="NCBI Taxonomy" id="2747483"/>
    <lineage>
        <taxon>Eukaryota</taxon>
        <taxon>Metazoa</taxon>
        <taxon>Ecdysozoa</taxon>
        <taxon>Arthropoda</taxon>
        <taxon>Chelicerata</taxon>
        <taxon>Arachnida</taxon>
        <taxon>Araneae</taxon>
        <taxon>Araneomorphae</taxon>
        <taxon>Entelegynae</taxon>
        <taxon>Araneoidea</taxon>
        <taxon>Nephilidae</taxon>
        <taxon>Trichonephila</taxon>
        <taxon>Trichonephila inaurata</taxon>
    </lineage>
</organism>
<accession>A0A8X6X0M1</accession>